<evidence type="ECO:0000313" key="5">
    <source>
        <dbReference type="Proteomes" id="UP000503336"/>
    </source>
</evidence>
<keyword evidence="3" id="KW-0694">RNA-binding</keyword>
<evidence type="ECO:0000256" key="2">
    <source>
        <dbReference type="ARBA" id="ARBA00022795"/>
    </source>
</evidence>
<dbReference type="GO" id="GO:0044781">
    <property type="term" value="P:bacterial-type flagellum organization"/>
    <property type="evidence" value="ECO:0007669"/>
    <property type="project" value="UniProtKB-KW"/>
</dbReference>
<dbReference type="InterPro" id="IPR009967">
    <property type="entry name" value="Flagellum_FlbT"/>
</dbReference>
<dbReference type="EMBL" id="CP049056">
    <property type="protein sequence ID" value="QIE56980.1"/>
    <property type="molecule type" value="Genomic_DNA"/>
</dbReference>
<evidence type="ECO:0000313" key="4">
    <source>
        <dbReference type="EMBL" id="QIE56980.1"/>
    </source>
</evidence>
<keyword evidence="4" id="KW-0282">Flagellum</keyword>
<evidence type="ECO:0000256" key="3">
    <source>
        <dbReference type="ARBA" id="ARBA00022884"/>
    </source>
</evidence>
<dbReference type="Proteomes" id="UP000503336">
    <property type="component" value="Chromosome"/>
</dbReference>
<dbReference type="Pfam" id="PF07378">
    <property type="entry name" value="FlbT"/>
    <property type="match status" value="1"/>
</dbReference>
<keyword evidence="4" id="KW-0966">Cell projection</keyword>
<gene>
    <name evidence="4" type="primary">flbT</name>
    <name evidence="4" type="ORF">G5B40_16960</name>
</gene>
<dbReference type="AlphaFoldDB" id="A0A7L5BX69"/>
<evidence type="ECO:0000256" key="1">
    <source>
        <dbReference type="ARBA" id="ARBA00022491"/>
    </source>
</evidence>
<dbReference type="RefSeq" id="WP_165101065.1">
    <property type="nucleotide sequence ID" value="NZ_CP049056.1"/>
</dbReference>
<dbReference type="GO" id="GO:0048027">
    <property type="term" value="F:mRNA 5'-UTR binding"/>
    <property type="evidence" value="ECO:0007669"/>
    <property type="project" value="InterPro"/>
</dbReference>
<dbReference type="KEGG" id="hdh:G5B40_16960"/>
<protein>
    <submittedName>
        <fullName evidence="4">Flagellar biosynthesis repressor FlbT</fullName>
    </submittedName>
</protein>
<reference evidence="4 5" key="1">
    <citation type="submission" date="2020-02" db="EMBL/GenBank/DDBJ databases">
        <title>complete genome sequence of Rhodobacteraceae bacterium.</title>
        <authorList>
            <person name="Park J."/>
            <person name="Kim Y.-S."/>
            <person name="Kim K.-H."/>
        </authorList>
    </citation>
    <scope>NUCLEOTIDE SEQUENCE [LARGE SCALE GENOMIC DNA]</scope>
    <source>
        <strain evidence="4 5">RR4-56</strain>
    </source>
</reference>
<keyword evidence="5" id="KW-1185">Reference proteome</keyword>
<dbReference type="NCBIfam" id="NF001995">
    <property type="entry name" value="PRK00794.1-1"/>
    <property type="match status" value="1"/>
</dbReference>
<dbReference type="GO" id="GO:1902209">
    <property type="term" value="P:negative regulation of bacterial-type flagellum assembly"/>
    <property type="evidence" value="ECO:0007669"/>
    <property type="project" value="InterPro"/>
</dbReference>
<keyword evidence="1" id="KW-0678">Repressor</keyword>
<accession>A0A7L5BX69</accession>
<proteinExistence type="predicted"/>
<dbReference type="GO" id="GO:0006402">
    <property type="term" value="P:mRNA catabolic process"/>
    <property type="evidence" value="ECO:0007669"/>
    <property type="project" value="InterPro"/>
</dbReference>
<keyword evidence="4" id="KW-0969">Cilium</keyword>
<name>A0A7L5BX69_9RHOB</name>
<organism evidence="4 5">
    <name type="scientific">Pikeienuella piscinae</name>
    <dbReference type="NCBI Taxonomy" id="2748098"/>
    <lineage>
        <taxon>Bacteria</taxon>
        <taxon>Pseudomonadati</taxon>
        <taxon>Pseudomonadota</taxon>
        <taxon>Alphaproteobacteria</taxon>
        <taxon>Rhodobacterales</taxon>
        <taxon>Paracoccaceae</taxon>
        <taxon>Pikeienuella</taxon>
    </lineage>
</organism>
<keyword evidence="2" id="KW-1005">Bacterial flagellum biogenesis</keyword>
<sequence length="137" mass="15280">MPGLILKLAPGERFVANGVVIENGDRRARLNILTPDSNVLRLRDALHPEEANTPVRRVCYIIQLVLAGEANEAAAKRQISDGIRQLAQVFTDAESSRRLTRAAEDVSLGRFYPALRGLRAILPMEDRLMAMNEERMS</sequence>